<gene>
    <name evidence="3" type="ORF">PH7735_02273</name>
</gene>
<dbReference type="GeneID" id="83881298"/>
<evidence type="ECO:0008006" key="5">
    <source>
        <dbReference type="Google" id="ProtNLM"/>
    </source>
</evidence>
<accession>A0A0P1IJP4</accession>
<evidence type="ECO:0000313" key="3">
    <source>
        <dbReference type="EMBL" id="CUJ99926.1"/>
    </source>
</evidence>
<reference evidence="4" key="1">
    <citation type="submission" date="2015-09" db="EMBL/GenBank/DDBJ databases">
        <authorList>
            <person name="Rodrigo-Torres Lidia"/>
            <person name="Arahal R.David."/>
        </authorList>
    </citation>
    <scope>NUCLEOTIDE SEQUENCE [LARGE SCALE GENOMIC DNA]</scope>
    <source>
        <strain evidence="4">CECT 7735</strain>
    </source>
</reference>
<evidence type="ECO:0000256" key="1">
    <source>
        <dbReference type="SAM" id="MobiDB-lite"/>
    </source>
</evidence>
<sequence>MHKVKIGAGVFACLALGACNSLPQWATGDGNAAPAASSEEVAPLPDGTVRPVSRPDGSAVVSPVAATSVSGPLGTTIASLGDPAEAGMWLKTPKVTTNQPGRVTYKGRTQDVTLVPIEGEASAGSRISLSAMQALGIPLTDLAEVSVEAF</sequence>
<dbReference type="EMBL" id="CYTW01000002">
    <property type="protein sequence ID" value="CUJ99926.1"/>
    <property type="molecule type" value="Genomic_DNA"/>
</dbReference>
<dbReference type="STRING" id="1715693.PH7735_02273"/>
<feature type="signal peptide" evidence="2">
    <location>
        <begin position="1"/>
        <end position="26"/>
    </location>
</feature>
<evidence type="ECO:0000256" key="2">
    <source>
        <dbReference type="SAM" id="SignalP"/>
    </source>
</evidence>
<protein>
    <recommendedName>
        <fullName evidence="5">D-galactarate dehydratase</fullName>
    </recommendedName>
</protein>
<keyword evidence="2" id="KW-0732">Signal</keyword>
<keyword evidence="4" id="KW-1185">Reference proteome</keyword>
<feature type="chain" id="PRO_5006065329" description="D-galactarate dehydratase" evidence="2">
    <location>
        <begin position="27"/>
        <end position="150"/>
    </location>
</feature>
<organism evidence="3 4">
    <name type="scientific">Shimia thalassica</name>
    <dbReference type="NCBI Taxonomy" id="1715693"/>
    <lineage>
        <taxon>Bacteria</taxon>
        <taxon>Pseudomonadati</taxon>
        <taxon>Pseudomonadota</taxon>
        <taxon>Alphaproteobacteria</taxon>
        <taxon>Rhodobacterales</taxon>
        <taxon>Roseobacteraceae</taxon>
    </lineage>
</organism>
<feature type="compositionally biased region" description="Low complexity" evidence="1">
    <location>
        <begin position="32"/>
        <end position="43"/>
    </location>
</feature>
<evidence type="ECO:0000313" key="4">
    <source>
        <dbReference type="Proteomes" id="UP000051870"/>
    </source>
</evidence>
<feature type="region of interest" description="Disordered" evidence="1">
    <location>
        <begin position="28"/>
        <end position="58"/>
    </location>
</feature>
<dbReference type="RefSeq" id="WP_058311456.1">
    <property type="nucleotide sequence ID" value="NZ_CYTW01000002.1"/>
</dbReference>
<dbReference type="AlphaFoldDB" id="A0A0P1IJP4"/>
<name>A0A0P1IJP4_9RHOB</name>
<proteinExistence type="predicted"/>
<dbReference type="PROSITE" id="PS51257">
    <property type="entry name" value="PROKAR_LIPOPROTEIN"/>
    <property type="match status" value="1"/>
</dbReference>
<dbReference type="Proteomes" id="UP000051870">
    <property type="component" value="Unassembled WGS sequence"/>
</dbReference>